<accession>A0AAE1RT47</accession>
<keyword evidence="1" id="KW-0812">Transmembrane</keyword>
<keyword evidence="1" id="KW-0472">Membrane</keyword>
<keyword evidence="3" id="KW-1185">Reference proteome</keyword>
<dbReference type="Proteomes" id="UP001291623">
    <property type="component" value="Unassembled WGS sequence"/>
</dbReference>
<feature type="transmembrane region" description="Helical" evidence="1">
    <location>
        <begin position="167"/>
        <end position="186"/>
    </location>
</feature>
<reference evidence="2" key="1">
    <citation type="submission" date="2023-12" db="EMBL/GenBank/DDBJ databases">
        <title>Genome assembly of Anisodus tanguticus.</title>
        <authorList>
            <person name="Wang Y.-J."/>
        </authorList>
    </citation>
    <scope>NUCLEOTIDE SEQUENCE</scope>
    <source>
        <strain evidence="2">KB-2021</strain>
        <tissue evidence="2">Leaf</tissue>
    </source>
</reference>
<gene>
    <name evidence="2" type="ORF">RND71_023455</name>
</gene>
<keyword evidence="1" id="KW-1133">Transmembrane helix</keyword>
<organism evidence="2 3">
    <name type="scientific">Anisodus tanguticus</name>
    <dbReference type="NCBI Taxonomy" id="243964"/>
    <lineage>
        <taxon>Eukaryota</taxon>
        <taxon>Viridiplantae</taxon>
        <taxon>Streptophyta</taxon>
        <taxon>Embryophyta</taxon>
        <taxon>Tracheophyta</taxon>
        <taxon>Spermatophyta</taxon>
        <taxon>Magnoliopsida</taxon>
        <taxon>eudicotyledons</taxon>
        <taxon>Gunneridae</taxon>
        <taxon>Pentapetalae</taxon>
        <taxon>asterids</taxon>
        <taxon>lamiids</taxon>
        <taxon>Solanales</taxon>
        <taxon>Solanaceae</taxon>
        <taxon>Solanoideae</taxon>
        <taxon>Hyoscyameae</taxon>
        <taxon>Anisodus</taxon>
    </lineage>
</organism>
<evidence type="ECO:0000313" key="2">
    <source>
        <dbReference type="EMBL" id="KAK4357845.1"/>
    </source>
</evidence>
<comment type="caution">
    <text evidence="2">The sequence shown here is derived from an EMBL/GenBank/DDBJ whole genome shotgun (WGS) entry which is preliminary data.</text>
</comment>
<sequence length="216" mass="23878">MDHILKQVRRARGRKASWLILGASSWGKGLSGASSWGKGLSGASSWGKGFHGAFYGSSPPGQTTYALCRVKSEPFVGLKMSPLQESGFEPEQSEKNCKTSFHRNYVRQGIISIKVHGNYALSGIVIAKLRPRLLIASGRLIPSPEIQVSTDKDLLIPRGRLGSKLPLAYLTPFLELVMTLAVYSYLYKWRMWREMKIPPPKELAAKGDTIMRANDG</sequence>
<evidence type="ECO:0000313" key="3">
    <source>
        <dbReference type="Proteomes" id="UP001291623"/>
    </source>
</evidence>
<proteinExistence type="predicted"/>
<protein>
    <submittedName>
        <fullName evidence="2">Uncharacterized protein</fullName>
    </submittedName>
</protein>
<evidence type="ECO:0000256" key="1">
    <source>
        <dbReference type="SAM" id="Phobius"/>
    </source>
</evidence>
<name>A0AAE1RT47_9SOLA</name>
<dbReference type="EMBL" id="JAVYJV010000012">
    <property type="protein sequence ID" value="KAK4357845.1"/>
    <property type="molecule type" value="Genomic_DNA"/>
</dbReference>
<dbReference type="AlphaFoldDB" id="A0AAE1RT47"/>